<evidence type="ECO:0000313" key="2">
    <source>
        <dbReference type="Proteomes" id="UP001430544"/>
    </source>
</evidence>
<gene>
    <name evidence="1" type="ORF">LN473_23160</name>
</gene>
<keyword evidence="2" id="KW-1185">Reference proteome</keyword>
<sequence length="66" mass="7352">MDQGAELLKDIEQPTRILVQIKGDEVVSLKHQPANELPQIAHQNLLPSVFSQQTIQAAAQARQPRN</sequence>
<evidence type="ECO:0000313" key="1">
    <source>
        <dbReference type="EMBL" id="MCC8624817.1"/>
    </source>
</evidence>
<protein>
    <submittedName>
        <fullName evidence="1">Uncharacterized protein</fullName>
    </submittedName>
</protein>
<comment type="caution">
    <text evidence="1">The sequence shown here is derived from an EMBL/GenBank/DDBJ whole genome shotgun (WGS) entry which is preliminary data.</text>
</comment>
<proteinExistence type="predicted"/>
<dbReference type="RefSeq" id="WP_039428956.1">
    <property type="nucleotide sequence ID" value="NZ_CP018470.1"/>
</dbReference>
<organism evidence="1 2">
    <name type="scientific">Xanthomonas vesicatoria</name>
    <dbReference type="NCBI Taxonomy" id="56460"/>
    <lineage>
        <taxon>Bacteria</taxon>
        <taxon>Pseudomonadati</taxon>
        <taxon>Pseudomonadota</taxon>
        <taxon>Gammaproteobacteria</taxon>
        <taxon>Lysobacterales</taxon>
        <taxon>Lysobacteraceae</taxon>
        <taxon>Xanthomonas</taxon>
    </lineage>
</organism>
<dbReference type="Proteomes" id="UP001430544">
    <property type="component" value="Unassembled WGS sequence"/>
</dbReference>
<name>A0ABS8LI27_9XANT</name>
<reference evidence="1" key="1">
    <citation type="submission" date="2021-11" db="EMBL/GenBank/DDBJ databases">
        <title>Genome resources and taxonomic validation of 89 Xanthomonas strains.</title>
        <authorList>
            <person name="Tambong J.T."/>
        </authorList>
    </citation>
    <scope>NUCLEOTIDE SEQUENCE</scope>
    <source>
        <strain evidence="1">Bv 5-4A</strain>
    </source>
</reference>
<accession>A0ABS8LI27</accession>
<dbReference type="EMBL" id="JAJIUN010000106">
    <property type="protein sequence ID" value="MCC8624817.1"/>
    <property type="molecule type" value="Genomic_DNA"/>
</dbReference>